<proteinExistence type="predicted"/>
<name>A0A9P6JK97_9AGAR</name>
<protein>
    <submittedName>
        <fullName evidence="3">Uncharacterized protein</fullName>
    </submittedName>
</protein>
<dbReference type="Proteomes" id="UP000807306">
    <property type="component" value="Unassembled WGS sequence"/>
</dbReference>
<evidence type="ECO:0000259" key="2">
    <source>
        <dbReference type="Pfam" id="PF21666"/>
    </source>
</evidence>
<feature type="domain" description="DUF4246" evidence="2">
    <location>
        <begin position="15"/>
        <end position="93"/>
    </location>
</feature>
<keyword evidence="4" id="KW-1185">Reference proteome</keyword>
<accession>A0A9P6JK97</accession>
<dbReference type="OrthoDB" id="415532at2759"/>
<dbReference type="Pfam" id="PF14033">
    <property type="entry name" value="DUF4246"/>
    <property type="match status" value="1"/>
</dbReference>
<dbReference type="InterPro" id="IPR025340">
    <property type="entry name" value="DUF4246"/>
</dbReference>
<dbReference type="InterPro" id="IPR049192">
    <property type="entry name" value="DUF4246_C"/>
</dbReference>
<evidence type="ECO:0000313" key="3">
    <source>
        <dbReference type="EMBL" id="KAF9523655.1"/>
    </source>
</evidence>
<dbReference type="AlphaFoldDB" id="A0A9P6JK97"/>
<dbReference type="PANTHER" id="PTHR33119:SF1">
    <property type="entry name" value="FE2OG DIOXYGENASE DOMAIN-CONTAINING PROTEIN"/>
    <property type="match status" value="1"/>
</dbReference>
<dbReference type="InterPro" id="IPR049207">
    <property type="entry name" value="DUF4246_N"/>
</dbReference>
<feature type="domain" description="DUF4246" evidence="1">
    <location>
        <begin position="103"/>
        <end position="542"/>
    </location>
</feature>
<evidence type="ECO:0000313" key="4">
    <source>
        <dbReference type="Proteomes" id="UP000807306"/>
    </source>
</evidence>
<dbReference type="Pfam" id="PF21666">
    <property type="entry name" value="DUF4246_N"/>
    <property type="match status" value="1"/>
</dbReference>
<gene>
    <name evidence="3" type="ORF">CPB83DRAFT_862555</name>
</gene>
<sequence length="619" mass="70704">MSDVPHTTASQKPLLPGFGRPLNYIPEENQPDFVGKLFPNALTPSDLDIGRIRMRTITVRELVMLRFMNSVTDKLDWHLKVIDNEISTKWKQEAISSGVDMTQKMADYCIDELRHMASIHATVGAGNIRPPIIAFPGRIVKSDTAVSPELHVALQEAVKTFEAAIPERLKDWHPGSNEMVWDLVHPSLWPLVYGRSRVLLEGQIAALEDCIDRCGQGEVPPVPPDEDTRDIEELRRFLDPISQKAYSNKFQWLPCEVDISGKRSRIVSYINNLHPKETRLYDSIAKLVDASIPLWNVTLTPFSRDFDFDERRIRYRRVVYDPDPASVPESEGPQKEDGESDEHYYSRREEWIEVTQKLVYPEPKKFKPITSPSDYDLKKAFGTRGLQVIVKLANIELTPAKPKYEGGSWHVEGHLNEHIVATSLYYYSSENITTSTLAFRQPINNQHLEGLRYRQHDGEWILPIFGLDNGQPAVQELGSVDTKEGRLLTFPNILQHRVGPFELADPSKSGHRKIVALFLVDPHIKVISTAHVPCQQQDWWWQKVMATDKSHPAAMLKGVRPSVSQVPLELQKGILQDVDFPFDLEQAKELRLELMEERKAFVLKSSETFMETEISLCEH</sequence>
<dbReference type="EMBL" id="MU157913">
    <property type="protein sequence ID" value="KAF9523655.1"/>
    <property type="molecule type" value="Genomic_DNA"/>
</dbReference>
<comment type="caution">
    <text evidence="3">The sequence shown here is derived from an EMBL/GenBank/DDBJ whole genome shotgun (WGS) entry which is preliminary data.</text>
</comment>
<dbReference type="PANTHER" id="PTHR33119">
    <property type="entry name" value="IFI3P"/>
    <property type="match status" value="1"/>
</dbReference>
<organism evidence="3 4">
    <name type="scientific">Crepidotus variabilis</name>
    <dbReference type="NCBI Taxonomy" id="179855"/>
    <lineage>
        <taxon>Eukaryota</taxon>
        <taxon>Fungi</taxon>
        <taxon>Dikarya</taxon>
        <taxon>Basidiomycota</taxon>
        <taxon>Agaricomycotina</taxon>
        <taxon>Agaricomycetes</taxon>
        <taxon>Agaricomycetidae</taxon>
        <taxon>Agaricales</taxon>
        <taxon>Agaricineae</taxon>
        <taxon>Crepidotaceae</taxon>
        <taxon>Crepidotus</taxon>
    </lineage>
</organism>
<evidence type="ECO:0000259" key="1">
    <source>
        <dbReference type="Pfam" id="PF14033"/>
    </source>
</evidence>
<reference evidence="3" key="1">
    <citation type="submission" date="2020-11" db="EMBL/GenBank/DDBJ databases">
        <authorList>
            <consortium name="DOE Joint Genome Institute"/>
            <person name="Ahrendt S."/>
            <person name="Riley R."/>
            <person name="Andreopoulos W."/>
            <person name="Labutti K."/>
            <person name="Pangilinan J."/>
            <person name="Ruiz-Duenas F.J."/>
            <person name="Barrasa J.M."/>
            <person name="Sanchez-Garcia M."/>
            <person name="Camarero S."/>
            <person name="Miyauchi S."/>
            <person name="Serrano A."/>
            <person name="Linde D."/>
            <person name="Babiker R."/>
            <person name="Drula E."/>
            <person name="Ayuso-Fernandez I."/>
            <person name="Pacheco R."/>
            <person name="Padilla G."/>
            <person name="Ferreira P."/>
            <person name="Barriuso J."/>
            <person name="Kellner H."/>
            <person name="Castanera R."/>
            <person name="Alfaro M."/>
            <person name="Ramirez L."/>
            <person name="Pisabarro A.G."/>
            <person name="Kuo A."/>
            <person name="Tritt A."/>
            <person name="Lipzen A."/>
            <person name="He G."/>
            <person name="Yan M."/>
            <person name="Ng V."/>
            <person name="Cullen D."/>
            <person name="Martin F."/>
            <person name="Rosso M.-N."/>
            <person name="Henrissat B."/>
            <person name="Hibbett D."/>
            <person name="Martinez A.T."/>
            <person name="Grigoriev I.V."/>
        </authorList>
    </citation>
    <scope>NUCLEOTIDE SEQUENCE</scope>
    <source>
        <strain evidence="3">CBS 506.95</strain>
    </source>
</reference>